<dbReference type="GO" id="GO:0030246">
    <property type="term" value="F:carbohydrate binding"/>
    <property type="evidence" value="ECO:0007669"/>
    <property type="project" value="UniProtKB-UniRule"/>
</dbReference>
<dbReference type="Gene3D" id="2.60.120.260">
    <property type="entry name" value="Galactose-binding domain-like"/>
    <property type="match status" value="1"/>
</dbReference>
<dbReference type="GO" id="GO:0005737">
    <property type="term" value="C:cytoplasm"/>
    <property type="evidence" value="ECO:0007669"/>
    <property type="project" value="TreeGrafter"/>
</dbReference>
<keyword evidence="1 2" id="KW-0430">Lectin</keyword>
<dbReference type="Pfam" id="PF00754">
    <property type="entry name" value="F5_F8_type_C"/>
    <property type="match status" value="1"/>
</dbReference>
<organism evidence="4 5">
    <name type="scientific">Steinernema hermaphroditum</name>
    <dbReference type="NCBI Taxonomy" id="289476"/>
    <lineage>
        <taxon>Eukaryota</taxon>
        <taxon>Metazoa</taxon>
        <taxon>Ecdysozoa</taxon>
        <taxon>Nematoda</taxon>
        <taxon>Chromadorea</taxon>
        <taxon>Rhabditida</taxon>
        <taxon>Tylenchina</taxon>
        <taxon>Panagrolaimomorpha</taxon>
        <taxon>Strongyloidoidea</taxon>
        <taxon>Steinernematidae</taxon>
        <taxon>Steinernema</taxon>
    </lineage>
</organism>
<dbReference type="GO" id="GO:0048512">
    <property type="term" value="P:circadian behavior"/>
    <property type="evidence" value="ECO:0007669"/>
    <property type="project" value="TreeGrafter"/>
</dbReference>
<dbReference type="SMART" id="SM00276">
    <property type="entry name" value="GLECT"/>
    <property type="match status" value="1"/>
</dbReference>
<dbReference type="CDD" id="cd00070">
    <property type="entry name" value="GLECT"/>
    <property type="match status" value="1"/>
</dbReference>
<comment type="caution">
    <text evidence="4">The sequence shown here is derived from an EMBL/GenBank/DDBJ whole genome shotgun (WGS) entry which is preliminary data.</text>
</comment>
<proteinExistence type="predicted"/>
<dbReference type="SMART" id="SM00908">
    <property type="entry name" value="Gal-bind_lectin"/>
    <property type="match status" value="1"/>
</dbReference>
<evidence type="ECO:0000259" key="3">
    <source>
        <dbReference type="PROSITE" id="PS51304"/>
    </source>
</evidence>
<name>A0AA39IBL6_9BILA</name>
<keyword evidence="5" id="KW-1185">Reference proteome</keyword>
<dbReference type="SUPFAM" id="SSF49785">
    <property type="entry name" value="Galactose-binding domain-like"/>
    <property type="match status" value="1"/>
</dbReference>
<dbReference type="EMBL" id="JAUCMV010000002">
    <property type="protein sequence ID" value="KAK0420009.1"/>
    <property type="molecule type" value="Genomic_DNA"/>
</dbReference>
<accession>A0AA39IBL6</accession>
<dbReference type="InterPro" id="IPR013320">
    <property type="entry name" value="ConA-like_dom_sf"/>
</dbReference>
<dbReference type="AlphaFoldDB" id="A0AA39IBL6"/>
<dbReference type="SUPFAM" id="SSF49899">
    <property type="entry name" value="Concanavalin A-like lectins/glucanases"/>
    <property type="match status" value="1"/>
</dbReference>
<dbReference type="PROSITE" id="PS51304">
    <property type="entry name" value="GALECTIN"/>
    <property type="match status" value="1"/>
</dbReference>
<evidence type="ECO:0000313" key="5">
    <source>
        <dbReference type="Proteomes" id="UP001175271"/>
    </source>
</evidence>
<evidence type="ECO:0000313" key="4">
    <source>
        <dbReference type="EMBL" id="KAK0420009.1"/>
    </source>
</evidence>
<sequence length="286" mass="33433">MAEPEGNVATAEQGCTIIEGRTGCDNAEIDCIINGIYWDHPENYYVHDIGEGSITIKLAQPYMLSSIGFRLWDGDVRWYHYYVETSPDGDQWERVADKTEVQCSSWQYLEFERRPVEYIRLVGTGTCRESNKWFHVVHIEAPVSHVPDREPNPYDSDDCESCDITQLKGFASPRRVEVVGRPRARSSQFTCNFKSWWKTIFHFNPRFEENCVVMNNKHRKWHREERSYMPFSHGTLFVLEFIAINDAILVSVNGKRYYTFMLRDCCNEVSEFEIFGDVDVLSVRTF</sequence>
<dbReference type="InterPro" id="IPR001079">
    <property type="entry name" value="Galectin_CRD"/>
</dbReference>
<dbReference type="InterPro" id="IPR052407">
    <property type="entry name" value="BTB_POZ_domain_cont_9"/>
</dbReference>
<gene>
    <name evidence="4" type="ORF">QR680_014459</name>
</gene>
<dbReference type="Proteomes" id="UP001175271">
    <property type="component" value="Unassembled WGS sequence"/>
</dbReference>
<dbReference type="PANTHER" id="PTHR46306:SF1">
    <property type="entry name" value="BTB_POZ DOMAIN-CONTAINING PROTEIN 9"/>
    <property type="match status" value="1"/>
</dbReference>
<dbReference type="Gene3D" id="2.60.120.200">
    <property type="match status" value="1"/>
</dbReference>
<feature type="domain" description="Galectin" evidence="3">
    <location>
        <begin position="162"/>
        <end position="286"/>
    </location>
</feature>
<dbReference type="InterPro" id="IPR008979">
    <property type="entry name" value="Galactose-bd-like_sf"/>
</dbReference>
<protein>
    <recommendedName>
        <fullName evidence="2">Galectin</fullName>
    </recommendedName>
</protein>
<reference evidence="4" key="1">
    <citation type="submission" date="2023-06" db="EMBL/GenBank/DDBJ databases">
        <title>Genomic analysis of the entomopathogenic nematode Steinernema hermaphroditum.</title>
        <authorList>
            <person name="Schwarz E.M."/>
            <person name="Heppert J.K."/>
            <person name="Baniya A."/>
            <person name="Schwartz H.T."/>
            <person name="Tan C.-H."/>
            <person name="Antoshechkin I."/>
            <person name="Sternberg P.W."/>
            <person name="Goodrich-Blair H."/>
            <person name="Dillman A.R."/>
        </authorList>
    </citation>
    <scope>NUCLEOTIDE SEQUENCE</scope>
    <source>
        <strain evidence="4">PS9179</strain>
        <tissue evidence="4">Whole animal</tissue>
    </source>
</reference>
<dbReference type="PANTHER" id="PTHR46306">
    <property type="entry name" value="BTB/POZ DOMAIN-CONTAINING PROTEIN 9"/>
    <property type="match status" value="1"/>
</dbReference>
<evidence type="ECO:0000256" key="1">
    <source>
        <dbReference type="ARBA" id="ARBA00022734"/>
    </source>
</evidence>
<dbReference type="Pfam" id="PF00337">
    <property type="entry name" value="Gal-bind_lectin"/>
    <property type="match status" value="1"/>
</dbReference>
<evidence type="ECO:0000256" key="2">
    <source>
        <dbReference type="RuleBase" id="RU102079"/>
    </source>
</evidence>
<dbReference type="GO" id="GO:0008344">
    <property type="term" value="P:adult locomotory behavior"/>
    <property type="evidence" value="ECO:0007669"/>
    <property type="project" value="TreeGrafter"/>
</dbReference>
<dbReference type="InterPro" id="IPR000421">
    <property type="entry name" value="FA58C"/>
</dbReference>
<dbReference type="GO" id="GO:0050804">
    <property type="term" value="P:modulation of chemical synaptic transmission"/>
    <property type="evidence" value="ECO:0007669"/>
    <property type="project" value="TreeGrafter"/>
</dbReference>